<evidence type="ECO:0000259" key="5">
    <source>
        <dbReference type="PROSITE" id="PS50234"/>
    </source>
</evidence>
<dbReference type="GO" id="GO:0005737">
    <property type="term" value="C:cytoplasm"/>
    <property type="evidence" value="ECO:0007669"/>
    <property type="project" value="TreeGrafter"/>
</dbReference>
<feature type="domain" description="VWFA" evidence="5">
    <location>
        <begin position="1"/>
        <end position="211"/>
    </location>
</feature>
<dbReference type="PANTHER" id="PTHR47763:SF1">
    <property type="entry name" value="DUF659 DOMAIN-CONTAINING PROTEIN"/>
    <property type="match status" value="1"/>
</dbReference>
<feature type="region of interest" description="Disordered" evidence="4">
    <location>
        <begin position="342"/>
        <end position="365"/>
    </location>
</feature>
<dbReference type="GO" id="GO:0004674">
    <property type="term" value="F:protein serine/threonine kinase activity"/>
    <property type="evidence" value="ECO:0007669"/>
    <property type="project" value="TreeGrafter"/>
</dbReference>
<keyword evidence="2" id="KW-0964">Secreted</keyword>
<evidence type="ECO:0000256" key="4">
    <source>
        <dbReference type="SAM" id="MobiDB-lite"/>
    </source>
</evidence>
<dbReference type="PROSITE" id="PS50234">
    <property type="entry name" value="VWFA"/>
    <property type="match status" value="1"/>
</dbReference>
<evidence type="ECO:0000256" key="3">
    <source>
        <dbReference type="ARBA" id="ARBA00022729"/>
    </source>
</evidence>
<dbReference type="Gene3D" id="3.40.50.410">
    <property type="entry name" value="von Willebrand factor, type A domain"/>
    <property type="match status" value="1"/>
</dbReference>
<evidence type="ECO:0000256" key="1">
    <source>
        <dbReference type="ARBA" id="ARBA00004613"/>
    </source>
</evidence>
<name>A0A8B6CJ10_MYTGA</name>
<keyword evidence="3" id="KW-0732">Signal</keyword>
<dbReference type="InterPro" id="IPR056861">
    <property type="entry name" value="HMCN1-like_VWA"/>
</dbReference>
<gene>
    <name evidence="6" type="ORF">MGAL_10B052046</name>
</gene>
<dbReference type="InterPro" id="IPR002035">
    <property type="entry name" value="VWF_A"/>
</dbReference>
<dbReference type="PANTHER" id="PTHR47763">
    <property type="entry name" value="ALPHA-PROTEIN KINASE VWKA"/>
    <property type="match status" value="1"/>
</dbReference>
<dbReference type="InterPro" id="IPR036465">
    <property type="entry name" value="vWFA_dom_sf"/>
</dbReference>
<feature type="compositionally biased region" description="Gly residues" evidence="4">
    <location>
        <begin position="343"/>
        <end position="365"/>
    </location>
</feature>
<organism evidence="6 7">
    <name type="scientific">Mytilus galloprovincialis</name>
    <name type="common">Mediterranean mussel</name>
    <dbReference type="NCBI Taxonomy" id="29158"/>
    <lineage>
        <taxon>Eukaryota</taxon>
        <taxon>Metazoa</taxon>
        <taxon>Spiralia</taxon>
        <taxon>Lophotrochozoa</taxon>
        <taxon>Mollusca</taxon>
        <taxon>Bivalvia</taxon>
        <taxon>Autobranchia</taxon>
        <taxon>Pteriomorphia</taxon>
        <taxon>Mytilida</taxon>
        <taxon>Mytiloidea</taxon>
        <taxon>Mytilidae</taxon>
        <taxon>Mytilinae</taxon>
        <taxon>Mytilus</taxon>
    </lineage>
</organism>
<dbReference type="CDD" id="cd00198">
    <property type="entry name" value="vWFA"/>
    <property type="match status" value="1"/>
</dbReference>
<protein>
    <recommendedName>
        <fullName evidence="5">VWFA domain-containing protein</fullName>
    </recommendedName>
</protein>
<dbReference type="InterPro" id="IPR052969">
    <property type="entry name" value="Thr-specific_kinase-like"/>
</dbReference>
<evidence type="ECO:0000256" key="2">
    <source>
        <dbReference type="ARBA" id="ARBA00022525"/>
    </source>
</evidence>
<dbReference type="EMBL" id="UYJE01001813">
    <property type="protein sequence ID" value="VDI05364.1"/>
    <property type="molecule type" value="Genomic_DNA"/>
</dbReference>
<comment type="caution">
    <text evidence="6">The sequence shown here is derived from an EMBL/GenBank/DDBJ whole genome shotgun (WGS) entry which is preliminary data.</text>
</comment>
<dbReference type="SUPFAM" id="SSF53300">
    <property type="entry name" value="vWA-like"/>
    <property type="match status" value="1"/>
</dbReference>
<keyword evidence="7" id="KW-1185">Reference proteome</keyword>
<dbReference type="AlphaFoldDB" id="A0A8B6CJ10"/>
<reference evidence="6" key="1">
    <citation type="submission" date="2018-11" db="EMBL/GenBank/DDBJ databases">
        <authorList>
            <person name="Alioto T."/>
            <person name="Alioto T."/>
        </authorList>
    </citation>
    <scope>NUCLEOTIDE SEQUENCE</scope>
</reference>
<evidence type="ECO:0000313" key="6">
    <source>
        <dbReference type="EMBL" id="VDI05364.1"/>
    </source>
</evidence>
<accession>A0A8B6CJ10</accession>
<comment type="subcellular location">
    <subcellularLocation>
        <location evidence="1">Secreted</location>
    </subcellularLocation>
</comment>
<dbReference type="Proteomes" id="UP000596742">
    <property type="component" value="Unassembled WGS sequence"/>
</dbReference>
<sequence length="390" mass="41292">MDCTGSMGSYIDTARKHIQAIVDEIVTSSNTTVRLALVEYRDHPPQDNTFVTKTYNFTDSVFMMKIWLNAARATGGGDGPEAVAEALFKATKLSWRPEATKITVLISDAPPHGLVPSQDSSFPNGSPTGHDPMKIVRDLAQMGVTLYVIGCEPAILPYKDFFMALDYLAGGQYVPLSRPELLVDVITGGAQEELSIQKFEKLVQAEFQKAIAAGGTVDKQKISQTVYNELVNSGATSTHLLLNNATLEGTTDAAKQIASATSMAEVRLHFHMATAKPYTYPTYVPGHAALYPTYAPGHAYLSGTFAPYPPGYTGKTFPPDLLPTFAPHITPGPGYTYPPGALTGSGGSGTGTGALTGSGGSGSGTGDTYSAVHSGISIDQVDRLVQKVFG</sequence>
<proteinExistence type="predicted"/>
<evidence type="ECO:0000313" key="7">
    <source>
        <dbReference type="Proteomes" id="UP000596742"/>
    </source>
</evidence>
<dbReference type="OrthoDB" id="6102134at2759"/>
<dbReference type="Pfam" id="PF25106">
    <property type="entry name" value="VWA_4"/>
    <property type="match status" value="1"/>
</dbReference>